<dbReference type="SUPFAM" id="SSF54427">
    <property type="entry name" value="NTF2-like"/>
    <property type="match status" value="1"/>
</dbReference>
<proteinExistence type="predicted"/>
<accession>A0A899NEE3</accession>
<evidence type="ECO:0000256" key="2">
    <source>
        <dbReference type="ARBA" id="ARBA00022692"/>
    </source>
</evidence>
<dbReference type="PIRSF" id="PIRSF003299">
    <property type="entry name" value="VirB8_PtlE"/>
    <property type="match status" value="1"/>
</dbReference>
<dbReference type="CDD" id="cd16424">
    <property type="entry name" value="VirB8"/>
    <property type="match status" value="1"/>
</dbReference>
<dbReference type="GO" id="GO:0016020">
    <property type="term" value="C:membrane"/>
    <property type="evidence" value="ECO:0007669"/>
    <property type="project" value="UniProtKB-SubCell"/>
</dbReference>
<organism evidence="7">
    <name type="scientific">Escherichia coli</name>
    <dbReference type="NCBI Taxonomy" id="562"/>
    <lineage>
        <taxon>Bacteria</taxon>
        <taxon>Pseudomonadati</taxon>
        <taxon>Pseudomonadota</taxon>
        <taxon>Gammaproteobacteria</taxon>
        <taxon>Enterobacterales</taxon>
        <taxon>Enterobacteriaceae</taxon>
        <taxon>Escherichia</taxon>
    </lineage>
</organism>
<dbReference type="InterPro" id="IPR032710">
    <property type="entry name" value="NTF2-like_dom_sf"/>
</dbReference>
<feature type="transmembrane region" description="Helical" evidence="5">
    <location>
        <begin position="42"/>
        <end position="64"/>
    </location>
</feature>
<geneLocation type="plasmid" evidence="7">
    <name>pTE_T100_5</name>
</geneLocation>
<evidence type="ECO:0000256" key="3">
    <source>
        <dbReference type="ARBA" id="ARBA00022989"/>
    </source>
</evidence>
<evidence type="ECO:0000313" key="7">
    <source>
        <dbReference type="EMBL" id="QSM61757.1"/>
    </source>
</evidence>
<evidence type="ECO:0000259" key="6">
    <source>
        <dbReference type="Pfam" id="PF04335"/>
    </source>
</evidence>
<keyword evidence="7" id="KW-0614">Plasmid</keyword>
<dbReference type="InterPro" id="IPR026264">
    <property type="entry name" value="VirB8/PtlE"/>
</dbReference>
<sequence length="249" mass="28168">MTAKGDNKKPGKGKTIDQQYFEEARGWDSDAIAKTKQSERRAWRVAGVAVTVAILEAIGISSVLPLKTVEPFVIRVDNNTGLTDVVSTLKEKDEGVKATAQEALNKYWLAQYIRHREGYLWDTRDYDREMVGLLSAPTIQQQYAEYTDPRKNPQAPIVVYGQNSEVETKVKAISMLNTGEELEGETRYTALVRYTKQVRRAGEFSPITHWAATITFAYRNEPMRLDDRTKNPLGFQVISYRNDQEAGGL</sequence>
<evidence type="ECO:0000256" key="5">
    <source>
        <dbReference type="SAM" id="Phobius"/>
    </source>
</evidence>
<dbReference type="Pfam" id="PF04335">
    <property type="entry name" value="VirB8"/>
    <property type="match status" value="1"/>
</dbReference>
<dbReference type="AlphaFoldDB" id="A0A899NEE3"/>
<evidence type="ECO:0000256" key="1">
    <source>
        <dbReference type="ARBA" id="ARBA00004167"/>
    </source>
</evidence>
<feature type="domain" description="Bacterial virulence protein VirB8" evidence="6">
    <location>
        <begin position="24"/>
        <end position="245"/>
    </location>
</feature>
<name>A0A899NEE3_ECOLX</name>
<dbReference type="RefSeq" id="WP_011191324.1">
    <property type="nucleotide sequence ID" value="NZ_JBIHBG010000004.1"/>
</dbReference>
<keyword evidence="3 5" id="KW-1133">Transmembrane helix</keyword>
<reference evidence="7" key="1">
    <citation type="journal article" name="Environ. Pollut.">
        <title>Investigating the effects of municipal and hospital wastewaters on horizontal gene transfer.</title>
        <authorList>
            <person name="Hutinel M."/>
            <person name="Fick J."/>
            <person name="Larsson D.G.J."/>
            <person name="Flach C.F."/>
        </authorList>
    </citation>
    <scope>NUCLEOTIDE SEQUENCE</scope>
    <source>
        <strain evidence="7">CV601</strain>
    </source>
</reference>
<comment type="subcellular location">
    <subcellularLocation>
        <location evidence="1">Membrane</location>
        <topology evidence="1">Single-pass membrane protein</topology>
    </subcellularLocation>
</comment>
<dbReference type="GO" id="GO:0030255">
    <property type="term" value="P:protein secretion by the type IV secretion system"/>
    <property type="evidence" value="ECO:0007669"/>
    <property type="project" value="InterPro"/>
</dbReference>
<evidence type="ECO:0000256" key="4">
    <source>
        <dbReference type="ARBA" id="ARBA00023136"/>
    </source>
</evidence>
<dbReference type="Gene3D" id="3.10.450.230">
    <property type="entry name" value="VirB8 protein"/>
    <property type="match status" value="1"/>
</dbReference>
<protein>
    <submittedName>
        <fullName evidence="7">Type IV secretion system protein virB8</fullName>
    </submittedName>
</protein>
<dbReference type="InterPro" id="IPR007430">
    <property type="entry name" value="VirB8"/>
</dbReference>
<gene>
    <name evidence="7" type="primary">virB8_3</name>
    <name evidence="7" type="ORF">LDMDHDEC_00582</name>
</gene>
<keyword evidence="2 5" id="KW-0812">Transmembrane</keyword>
<keyword evidence="4 5" id="KW-0472">Membrane</keyword>
<dbReference type="EMBL" id="MW574944">
    <property type="protein sequence ID" value="QSM61757.1"/>
    <property type="molecule type" value="Genomic_DNA"/>
</dbReference>